<comment type="caution">
    <text evidence="7">The sequence shown here is derived from an EMBL/GenBank/DDBJ whole genome shotgun (WGS) entry which is preliminary data.</text>
</comment>
<reference evidence="7 8" key="1">
    <citation type="submission" date="2019-03" db="EMBL/GenBank/DDBJ databases">
        <title>Genomic Encyclopedia of Type Strains, Phase IV (KMG-IV): sequencing the most valuable type-strain genomes for metagenomic binning, comparative biology and taxonomic classification.</title>
        <authorList>
            <person name="Goeker M."/>
        </authorList>
    </citation>
    <scope>NUCLEOTIDE SEQUENCE [LARGE SCALE GENOMIC DNA]</scope>
    <source>
        <strain evidence="7 8">DSM 44684</strain>
    </source>
</reference>
<dbReference type="EMBL" id="SMFR01000004">
    <property type="protein sequence ID" value="TCJ94485.1"/>
    <property type="molecule type" value="Genomic_DNA"/>
</dbReference>
<feature type="transmembrane region" description="Helical" evidence="6">
    <location>
        <begin position="192"/>
        <end position="215"/>
    </location>
</feature>
<keyword evidence="3 6" id="KW-0812">Transmembrane</keyword>
<feature type="transmembrane region" description="Helical" evidence="6">
    <location>
        <begin position="150"/>
        <end position="172"/>
    </location>
</feature>
<evidence type="ECO:0000256" key="6">
    <source>
        <dbReference type="SAM" id="Phobius"/>
    </source>
</evidence>
<dbReference type="InterPro" id="IPR005274">
    <property type="entry name" value="IM_pro_YhjD"/>
</dbReference>
<sequence length="340" mass="35982">MQLIENISAAIERQIGRRPWLDHLVRAGGRFQSQRGDFFAAGITYFTVLSLFPLLMVAFSVAGFILAGQPDLLAELQDKVVEKIPSSFGTQINDLIDQAMNSRGTVGVIGLLVGLYTGLGWISNLRAALTEQWASQSPEKPWWLAKLSDLGALVGLGLAFVVSLGLSAVSASGLGKGLLELLGADHLPGSSLVLRLISIALGLLASWAVFAWIIARMPREPVSLRSAARAAMLAAVAFEIFKIIGAIYLRAVLSSPVGATFGSIIGLMVFSYMSYRILLFATAWAATSSDNERAAAIAPPDAVVIRPRAVDHGMSTGTGAAYFGAGAVAALALMLVGRRR</sequence>
<comment type="subcellular location">
    <subcellularLocation>
        <location evidence="1">Cell membrane</location>
        <topology evidence="1">Multi-pass membrane protein</topology>
    </subcellularLocation>
</comment>
<keyword evidence="2" id="KW-1003">Cell membrane</keyword>
<evidence type="ECO:0000313" key="8">
    <source>
        <dbReference type="Proteomes" id="UP000294856"/>
    </source>
</evidence>
<dbReference type="OrthoDB" id="4127374at2"/>
<feature type="transmembrane region" description="Helical" evidence="6">
    <location>
        <begin position="38"/>
        <end position="66"/>
    </location>
</feature>
<dbReference type="STRING" id="1210063.GCA_001612665_01644"/>
<feature type="transmembrane region" description="Helical" evidence="6">
    <location>
        <begin position="320"/>
        <end position="337"/>
    </location>
</feature>
<dbReference type="PANTHER" id="PTHR30213">
    <property type="entry name" value="INNER MEMBRANE PROTEIN YHJD"/>
    <property type="match status" value="1"/>
</dbReference>
<organism evidence="7 8">
    <name type="scientific">Nocardia alba</name>
    <dbReference type="NCBI Taxonomy" id="225051"/>
    <lineage>
        <taxon>Bacteria</taxon>
        <taxon>Bacillati</taxon>
        <taxon>Actinomycetota</taxon>
        <taxon>Actinomycetes</taxon>
        <taxon>Mycobacteriales</taxon>
        <taxon>Nocardiaceae</taxon>
        <taxon>Nocardia</taxon>
    </lineage>
</organism>
<proteinExistence type="predicted"/>
<dbReference type="GO" id="GO:0005886">
    <property type="term" value="C:plasma membrane"/>
    <property type="evidence" value="ECO:0007669"/>
    <property type="project" value="UniProtKB-SubCell"/>
</dbReference>
<dbReference type="RefSeq" id="WP_067447937.1">
    <property type="nucleotide sequence ID" value="NZ_SMFR01000004.1"/>
</dbReference>
<keyword evidence="4 6" id="KW-1133">Transmembrane helix</keyword>
<dbReference type="Pfam" id="PF03631">
    <property type="entry name" value="Virul_fac_BrkB"/>
    <property type="match status" value="1"/>
</dbReference>
<evidence type="ECO:0000256" key="2">
    <source>
        <dbReference type="ARBA" id="ARBA00022475"/>
    </source>
</evidence>
<keyword evidence="5 6" id="KW-0472">Membrane</keyword>
<dbReference type="PANTHER" id="PTHR30213:SF1">
    <property type="entry name" value="INNER MEMBRANE PROTEIN YHJD"/>
    <property type="match status" value="1"/>
</dbReference>
<feature type="transmembrane region" description="Helical" evidence="6">
    <location>
        <begin position="108"/>
        <end position="129"/>
    </location>
</feature>
<evidence type="ECO:0000313" key="7">
    <source>
        <dbReference type="EMBL" id="TCJ94485.1"/>
    </source>
</evidence>
<evidence type="ECO:0000256" key="4">
    <source>
        <dbReference type="ARBA" id="ARBA00022989"/>
    </source>
</evidence>
<dbReference type="Proteomes" id="UP000294856">
    <property type="component" value="Unassembled WGS sequence"/>
</dbReference>
<feature type="transmembrane region" description="Helical" evidence="6">
    <location>
        <begin position="261"/>
        <end position="286"/>
    </location>
</feature>
<protein>
    <submittedName>
        <fullName evidence="7">Membrane protein</fullName>
    </submittedName>
</protein>
<evidence type="ECO:0000256" key="5">
    <source>
        <dbReference type="ARBA" id="ARBA00023136"/>
    </source>
</evidence>
<dbReference type="AlphaFoldDB" id="A0A4V6NCM7"/>
<gene>
    <name evidence="7" type="ORF">DFR71_5084</name>
</gene>
<dbReference type="NCBIfam" id="TIGR00766">
    <property type="entry name" value="inner membrane protein YhjD"/>
    <property type="match status" value="1"/>
</dbReference>
<evidence type="ECO:0000256" key="1">
    <source>
        <dbReference type="ARBA" id="ARBA00004651"/>
    </source>
</evidence>
<name>A0A4V6NCM7_9NOCA</name>
<keyword evidence="8" id="KW-1185">Reference proteome</keyword>
<accession>A0A4V6NCM7</accession>
<feature type="transmembrane region" description="Helical" evidence="6">
    <location>
        <begin position="227"/>
        <end position="249"/>
    </location>
</feature>
<evidence type="ECO:0000256" key="3">
    <source>
        <dbReference type="ARBA" id="ARBA00022692"/>
    </source>
</evidence>
<dbReference type="InterPro" id="IPR017039">
    <property type="entry name" value="Virul_fac_BrkB"/>
</dbReference>